<feature type="signal peptide" evidence="5">
    <location>
        <begin position="1"/>
        <end position="26"/>
    </location>
</feature>
<evidence type="ECO:0000256" key="5">
    <source>
        <dbReference type="SAM" id="SignalP"/>
    </source>
</evidence>
<dbReference type="Proteomes" id="UP000182257">
    <property type="component" value="Unassembled WGS sequence"/>
</dbReference>
<feature type="chain" id="PRO_5010274492" evidence="5">
    <location>
        <begin position="27"/>
        <end position="486"/>
    </location>
</feature>
<evidence type="ECO:0000256" key="4">
    <source>
        <dbReference type="RuleBase" id="RU361169"/>
    </source>
</evidence>
<dbReference type="InterPro" id="IPR051801">
    <property type="entry name" value="GH28_Enzymes"/>
</dbReference>
<keyword evidence="3 4" id="KW-0326">Glycosidase</keyword>
<keyword evidence="5" id="KW-0732">Signal</keyword>
<dbReference type="EMBL" id="FNRF01000001">
    <property type="protein sequence ID" value="SDZ97608.1"/>
    <property type="molecule type" value="Genomic_DNA"/>
</dbReference>
<dbReference type="Pfam" id="PF00295">
    <property type="entry name" value="Glyco_hydro_28"/>
    <property type="match status" value="1"/>
</dbReference>
<dbReference type="InterPro" id="IPR011050">
    <property type="entry name" value="Pectin_lyase_fold/virulence"/>
</dbReference>
<dbReference type="SUPFAM" id="SSF51126">
    <property type="entry name" value="Pectin lyase-like"/>
    <property type="match status" value="1"/>
</dbReference>
<keyword evidence="2 4" id="KW-0378">Hydrolase</keyword>
<name>A0A1H3XGC3_XYLRU</name>
<gene>
    <name evidence="6" type="ORF">SAMN05216462_0175</name>
</gene>
<dbReference type="PANTHER" id="PTHR31339:SF9">
    <property type="entry name" value="PLASMIN AND FIBRONECTIN-BINDING PROTEIN A"/>
    <property type="match status" value="1"/>
</dbReference>
<dbReference type="InterPro" id="IPR012334">
    <property type="entry name" value="Pectin_lyas_fold"/>
</dbReference>
<dbReference type="AlphaFoldDB" id="A0A1H3XGC3"/>
<evidence type="ECO:0000313" key="7">
    <source>
        <dbReference type="Proteomes" id="UP000182257"/>
    </source>
</evidence>
<evidence type="ECO:0000256" key="2">
    <source>
        <dbReference type="ARBA" id="ARBA00022801"/>
    </source>
</evidence>
<accession>A0A1H3XGC3</accession>
<evidence type="ECO:0000256" key="1">
    <source>
        <dbReference type="ARBA" id="ARBA00008834"/>
    </source>
</evidence>
<sequence length="486" mass="54258">MITFAAMRKCFAFFLLLLVAVLPCSAKVKTTISTRDLQVDTTGQTLCTNQLQHAIDRLAKKGGGTLLMTPGRYLTGGLMLRSGITLQFDEGAVLLGSTNPYHYRTMAVEDTDDQRGDNASMALLMADGAEHVSICGKGVIDGQGLQLALNIDSLHHTGERGDAHYNLRRQRPSELARPKLFFFYRCKDIEVKDMTLKSSANWGLSFDLCQHLSLTNLTIENRAYWNNDGIDFTDCQHVLAADCRINSADDGVCLKSYHTQSECRDIELARLDIRSSASAIKFGTASWGGFRQVYIHDIKVRDTFRSAIAIESVDGAQIDSILVERVDAQNTGNPVFMRLGQRAGQRKGSLKNVIIRDFKCEVPFGRPDEAYDLRGPEVDFFHNPFPSSICGIPGNKIENVLLKNVSILYPGRATKGMAYIPLWRKFDVPEQIQKYPEFTMFGELPSWGFYLRHIDGITLQNVQLKLAADDFRPAIVDEDVDGLLIK</sequence>
<proteinExistence type="inferred from homology"/>
<dbReference type="Gene3D" id="2.160.20.10">
    <property type="entry name" value="Single-stranded right-handed beta-helix, Pectin lyase-like"/>
    <property type="match status" value="1"/>
</dbReference>
<evidence type="ECO:0000313" key="6">
    <source>
        <dbReference type="EMBL" id="SDZ97608.1"/>
    </source>
</evidence>
<evidence type="ECO:0000256" key="3">
    <source>
        <dbReference type="ARBA" id="ARBA00023295"/>
    </source>
</evidence>
<dbReference type="PANTHER" id="PTHR31339">
    <property type="entry name" value="PECTIN LYASE-RELATED"/>
    <property type="match status" value="1"/>
</dbReference>
<dbReference type="GO" id="GO:0004650">
    <property type="term" value="F:polygalacturonase activity"/>
    <property type="evidence" value="ECO:0007669"/>
    <property type="project" value="InterPro"/>
</dbReference>
<dbReference type="InterPro" id="IPR000743">
    <property type="entry name" value="Glyco_hydro_28"/>
</dbReference>
<organism evidence="6 7">
    <name type="scientific">Xylanibacter ruminicola</name>
    <name type="common">Prevotella ruminicola</name>
    <dbReference type="NCBI Taxonomy" id="839"/>
    <lineage>
        <taxon>Bacteria</taxon>
        <taxon>Pseudomonadati</taxon>
        <taxon>Bacteroidota</taxon>
        <taxon>Bacteroidia</taxon>
        <taxon>Bacteroidales</taxon>
        <taxon>Prevotellaceae</taxon>
        <taxon>Xylanibacter</taxon>
    </lineage>
</organism>
<protein>
    <submittedName>
        <fullName evidence="6">Polygalacturonase</fullName>
    </submittedName>
</protein>
<reference evidence="6 7" key="1">
    <citation type="submission" date="2016-10" db="EMBL/GenBank/DDBJ databases">
        <authorList>
            <person name="de Groot N.N."/>
        </authorList>
    </citation>
    <scope>NUCLEOTIDE SEQUENCE [LARGE SCALE GENOMIC DNA]</scope>
    <source>
        <strain evidence="6 7">D31d</strain>
    </source>
</reference>
<dbReference type="GO" id="GO:0005975">
    <property type="term" value="P:carbohydrate metabolic process"/>
    <property type="evidence" value="ECO:0007669"/>
    <property type="project" value="InterPro"/>
</dbReference>
<comment type="similarity">
    <text evidence="1 4">Belongs to the glycosyl hydrolase 28 family.</text>
</comment>